<accession>A0ACB8RYS1</accession>
<dbReference type="EMBL" id="MU275883">
    <property type="protein sequence ID" value="KAI0048683.1"/>
    <property type="molecule type" value="Genomic_DNA"/>
</dbReference>
<sequence length="787" mass="84115">MTSPQSHRSSVSISSNNLAPPPPSTQRRPTSPSLPPPSPIDIPQPVFGNNQQARRPPSPLRNGFTVDPDTGEVISEDGSDDEDEDDRNRTWGRSHSPNPSSSSIRDYAAGFAQRVGSFVNSVGVRSPGALPTEAELEAEADRERARSRREAERILMQEAEERRLMEDKVLAMINTTRSSPKSIPPPRSQTMPPIGTPSPTASQKEGIAAWWSAAKTRLTPTKEPLTPAQQVIVETKEKEKKEKKEAKKQEKKRSGDWPASPERKFVDPAFLNLTTPPGPSPRRPQPGSPSSPSPAPFKPSSLPASLAPSPLRSTDGHAASPSREATPLYAQFSSQGTLDLPSTLLLIAKRFEKLEKWTVGHVRALEERMGDVERWLVEKEEHAAPKVGQQLDDHHVPESVENSLNEMRDEIVELQGRIGELGREMAKLATAPANLSSGPVRTPAPASAPQTNSSIAVYHNLGNGSPTTSRVVSGGTPSRRNSMSPTFIPAAATPVYTPRSRLPYPTGDYATPPDTVSISSGVFSPPNSPPSTLGNSSARPGSGAGLPLSSTSSSSLPGLPSTASPSPSPSAALAAKRISPRPSSISPTPKKRYTVALGEPIMKASRSQQDVNVFTSSPGHMSEDLPDESDSSNEDYNDTIGKSAGRFTTRNGNGRDASSDVSPSPSPQTSPPRTTSRARPQSMYTSAFGATPSSASSTSSTNPLRLRLRSQSTQSSDRIGLGITDDDKPYPPPLTPLSGKFVDPLVMRRQEKEALASAAPPPPKAVAGKRKVPVGELVAYFNERPKP</sequence>
<gene>
    <name evidence="1" type="ORF">FA95DRAFT_1678154</name>
</gene>
<evidence type="ECO:0000313" key="1">
    <source>
        <dbReference type="EMBL" id="KAI0048683.1"/>
    </source>
</evidence>
<organism evidence="1 2">
    <name type="scientific">Auriscalpium vulgare</name>
    <dbReference type="NCBI Taxonomy" id="40419"/>
    <lineage>
        <taxon>Eukaryota</taxon>
        <taxon>Fungi</taxon>
        <taxon>Dikarya</taxon>
        <taxon>Basidiomycota</taxon>
        <taxon>Agaricomycotina</taxon>
        <taxon>Agaricomycetes</taxon>
        <taxon>Russulales</taxon>
        <taxon>Auriscalpiaceae</taxon>
        <taxon>Auriscalpium</taxon>
    </lineage>
</organism>
<keyword evidence="2" id="KW-1185">Reference proteome</keyword>
<name>A0ACB8RYS1_9AGAM</name>
<proteinExistence type="predicted"/>
<reference evidence="1" key="2">
    <citation type="journal article" date="2022" name="New Phytol.">
        <title>Evolutionary transition to the ectomycorrhizal habit in the genomes of a hyperdiverse lineage of mushroom-forming fungi.</title>
        <authorList>
            <person name="Looney B."/>
            <person name="Miyauchi S."/>
            <person name="Morin E."/>
            <person name="Drula E."/>
            <person name="Courty P.E."/>
            <person name="Kohler A."/>
            <person name="Kuo A."/>
            <person name="LaButti K."/>
            <person name="Pangilinan J."/>
            <person name="Lipzen A."/>
            <person name="Riley R."/>
            <person name="Andreopoulos W."/>
            <person name="He G."/>
            <person name="Johnson J."/>
            <person name="Nolan M."/>
            <person name="Tritt A."/>
            <person name="Barry K.W."/>
            <person name="Grigoriev I.V."/>
            <person name="Nagy L.G."/>
            <person name="Hibbett D."/>
            <person name="Henrissat B."/>
            <person name="Matheny P.B."/>
            <person name="Labbe J."/>
            <person name="Martin F.M."/>
        </authorList>
    </citation>
    <scope>NUCLEOTIDE SEQUENCE</scope>
    <source>
        <strain evidence="1">FP105234-sp</strain>
    </source>
</reference>
<dbReference type="Proteomes" id="UP000814033">
    <property type="component" value="Unassembled WGS sequence"/>
</dbReference>
<protein>
    <submittedName>
        <fullName evidence="1">Uncharacterized protein</fullName>
    </submittedName>
</protein>
<reference evidence="1" key="1">
    <citation type="submission" date="2021-02" db="EMBL/GenBank/DDBJ databases">
        <authorList>
            <consortium name="DOE Joint Genome Institute"/>
            <person name="Ahrendt S."/>
            <person name="Looney B.P."/>
            <person name="Miyauchi S."/>
            <person name="Morin E."/>
            <person name="Drula E."/>
            <person name="Courty P.E."/>
            <person name="Chicoki N."/>
            <person name="Fauchery L."/>
            <person name="Kohler A."/>
            <person name="Kuo A."/>
            <person name="Labutti K."/>
            <person name="Pangilinan J."/>
            <person name="Lipzen A."/>
            <person name="Riley R."/>
            <person name="Andreopoulos W."/>
            <person name="He G."/>
            <person name="Johnson J."/>
            <person name="Barry K.W."/>
            <person name="Grigoriev I.V."/>
            <person name="Nagy L."/>
            <person name="Hibbett D."/>
            <person name="Henrissat B."/>
            <person name="Matheny P.B."/>
            <person name="Labbe J."/>
            <person name="Martin F."/>
        </authorList>
    </citation>
    <scope>NUCLEOTIDE SEQUENCE</scope>
    <source>
        <strain evidence="1">FP105234-sp</strain>
    </source>
</reference>
<comment type="caution">
    <text evidence="1">The sequence shown here is derived from an EMBL/GenBank/DDBJ whole genome shotgun (WGS) entry which is preliminary data.</text>
</comment>
<evidence type="ECO:0000313" key="2">
    <source>
        <dbReference type="Proteomes" id="UP000814033"/>
    </source>
</evidence>